<evidence type="ECO:0000256" key="2">
    <source>
        <dbReference type="ARBA" id="ARBA00022475"/>
    </source>
</evidence>
<dbReference type="AlphaFoldDB" id="A0A9E9P3G2"/>
<dbReference type="PANTHER" id="PTHR30619">
    <property type="entry name" value="DNA INTERNALIZATION/COMPETENCE PROTEIN COMEC/REC2"/>
    <property type="match status" value="1"/>
</dbReference>
<keyword evidence="4 6" id="KW-1133">Transmembrane helix</keyword>
<dbReference type="Pfam" id="PF03772">
    <property type="entry name" value="Competence"/>
    <property type="match status" value="1"/>
</dbReference>
<feature type="transmembrane region" description="Helical" evidence="6">
    <location>
        <begin position="56"/>
        <end position="78"/>
    </location>
</feature>
<dbReference type="InterPro" id="IPR025405">
    <property type="entry name" value="DUF4131"/>
</dbReference>
<dbReference type="InterPro" id="IPR001279">
    <property type="entry name" value="Metallo-B-lactamas"/>
</dbReference>
<proteinExistence type="predicted"/>
<dbReference type="KEGG" id="ovb:NB640_12240"/>
<dbReference type="Pfam" id="PF13567">
    <property type="entry name" value="DUF4131"/>
    <property type="match status" value="1"/>
</dbReference>
<dbReference type="InterPro" id="IPR036866">
    <property type="entry name" value="RibonucZ/Hydroxyglut_hydro"/>
</dbReference>
<evidence type="ECO:0000256" key="3">
    <source>
        <dbReference type="ARBA" id="ARBA00022692"/>
    </source>
</evidence>
<keyword evidence="3 6" id="KW-0812">Transmembrane</keyword>
<dbReference type="RefSeq" id="WP_269308976.1">
    <property type="nucleotide sequence ID" value="NZ_CP098242.1"/>
</dbReference>
<feature type="transmembrane region" description="Helical" evidence="6">
    <location>
        <begin position="262"/>
        <end position="288"/>
    </location>
</feature>
<evidence type="ECO:0000256" key="1">
    <source>
        <dbReference type="ARBA" id="ARBA00004651"/>
    </source>
</evidence>
<feature type="transmembrane region" description="Helical" evidence="6">
    <location>
        <begin position="376"/>
        <end position="395"/>
    </location>
</feature>
<dbReference type="Proteomes" id="UP001156215">
    <property type="component" value="Chromosome"/>
</dbReference>
<feature type="transmembrane region" description="Helical" evidence="6">
    <location>
        <begin position="416"/>
        <end position="435"/>
    </location>
</feature>
<keyword evidence="9" id="KW-1185">Reference proteome</keyword>
<dbReference type="InterPro" id="IPR004797">
    <property type="entry name" value="Competence_ComEC/Rec2"/>
</dbReference>
<dbReference type="InterPro" id="IPR052159">
    <property type="entry name" value="Competence_DNA_uptake"/>
</dbReference>
<evidence type="ECO:0000256" key="6">
    <source>
        <dbReference type="SAM" id="Phobius"/>
    </source>
</evidence>
<dbReference type="InterPro" id="IPR004477">
    <property type="entry name" value="ComEC_N"/>
</dbReference>
<evidence type="ECO:0000259" key="7">
    <source>
        <dbReference type="SMART" id="SM00849"/>
    </source>
</evidence>
<evidence type="ECO:0000313" key="8">
    <source>
        <dbReference type="EMBL" id="WAW09973.1"/>
    </source>
</evidence>
<comment type="subcellular location">
    <subcellularLocation>
        <location evidence="1">Cell membrane</location>
        <topology evidence="1">Multi-pass membrane protein</topology>
    </subcellularLocation>
</comment>
<dbReference type="PANTHER" id="PTHR30619:SF1">
    <property type="entry name" value="RECOMBINATION PROTEIN 2"/>
    <property type="match status" value="1"/>
</dbReference>
<evidence type="ECO:0000256" key="4">
    <source>
        <dbReference type="ARBA" id="ARBA00022989"/>
    </source>
</evidence>
<dbReference type="NCBIfam" id="TIGR00360">
    <property type="entry name" value="ComEC_N-term"/>
    <property type="match status" value="1"/>
</dbReference>
<dbReference type="SUPFAM" id="SSF56281">
    <property type="entry name" value="Metallo-hydrolase/oxidoreductase"/>
    <property type="match status" value="1"/>
</dbReference>
<feature type="transmembrane region" description="Helical" evidence="6">
    <location>
        <begin position="441"/>
        <end position="463"/>
    </location>
</feature>
<dbReference type="Gene3D" id="3.60.15.10">
    <property type="entry name" value="Ribonuclease Z/Hydroxyacylglutathione hydrolase-like"/>
    <property type="match status" value="1"/>
</dbReference>
<dbReference type="Pfam" id="PF00753">
    <property type="entry name" value="Lactamase_B"/>
    <property type="match status" value="1"/>
</dbReference>
<dbReference type="SMART" id="SM00849">
    <property type="entry name" value="Lactamase_B"/>
    <property type="match status" value="1"/>
</dbReference>
<accession>A0A9E9P3G2</accession>
<feature type="domain" description="Metallo-beta-lactamase" evidence="7">
    <location>
        <begin position="559"/>
        <end position="758"/>
    </location>
</feature>
<keyword evidence="2" id="KW-1003">Cell membrane</keyword>
<feature type="transmembrane region" description="Helical" evidence="6">
    <location>
        <begin position="475"/>
        <end position="498"/>
    </location>
</feature>
<protein>
    <submittedName>
        <fullName evidence="8">DNA internalization-related competence protein ComEC/Rec2</fullName>
    </submittedName>
</protein>
<evidence type="ECO:0000256" key="5">
    <source>
        <dbReference type="ARBA" id="ARBA00023136"/>
    </source>
</evidence>
<sequence length="813" mass="89439">MRAAIAGFALGVIILQQQADLAGWPVLLLLAVASIGLMAASFWQRLAADRASLKRLLRFLAGILFGFFWASVFAQYYLSDELPEYLEGKNIIVTGTIDSLPKLAETGKSFQFSVERAEFSGHPVTVPARLLLSWSNTFQQDDAAPIPDVRPGARWRLNVRLKRGHGSANPDGFDYEMWLLKQHIRATGYVRHDTKEAVKNRELAPFVMTPGSIINRARSRLRDHIRHALPDARYAGVIVALVIGDQQGIATSDWDVFNRTGISHLVSISGLHITLISGMFAGLVSFLWRRSFFTRAKLPLLLPAQKAAAVGGVLMAWVYVLLAGFGVPAQRTLYMLIVVAIALWMGRLTRVSHVLFAALGIVLFFDPWAVLAPGFWLSFGAIGCILFISSGRKTIFRQEVPKKTRWIFALQNAARVQLGITIGLIPLTLLFFGRISLISPLANAIAIPLVGTVVTPMALLGSIMPSFLAHYLLGVAHYLVSLLAIVLEYFSAFSFAVWRAPIPETWFFVVALMGTIWMLAPRGWPARWLGLACWVPLFLSQPSHPPGGEVQAIALDVGQGSAILVETGNHRLLFDTGPAYTDEVNAGSRIIIPYLNARGITSLDVLVISHGDMDHAGGAASLLTDPEITVGSVYSSLKPDDPLVALARDHRPCLAGQMWEWDGVQFEMLGPTMDIHLAPEDKNKSNALSCVLKITAGSQSMLLPGDIGTREESGLLSRVPEKLKSDILLAPHHGSNTSSSLPFLATVKPSIAIFQMGYRNRYGHPDDTVSARYDVLGIRRMRTDEEGAILIRFGKKVEAEGWRNVRKRYWYGR</sequence>
<name>A0A9E9P3G2_9BURK</name>
<organism evidence="8 9">
    <name type="scientific">Oxalobacter vibrioformis</name>
    <dbReference type="NCBI Taxonomy" id="933080"/>
    <lineage>
        <taxon>Bacteria</taxon>
        <taxon>Pseudomonadati</taxon>
        <taxon>Pseudomonadota</taxon>
        <taxon>Betaproteobacteria</taxon>
        <taxon>Burkholderiales</taxon>
        <taxon>Oxalobacteraceae</taxon>
        <taxon>Oxalobacter</taxon>
    </lineage>
</organism>
<dbReference type="EMBL" id="CP098242">
    <property type="protein sequence ID" value="WAW09973.1"/>
    <property type="molecule type" value="Genomic_DNA"/>
</dbReference>
<dbReference type="NCBIfam" id="TIGR00361">
    <property type="entry name" value="ComEC_Rec2"/>
    <property type="match status" value="1"/>
</dbReference>
<keyword evidence="5 6" id="KW-0472">Membrane</keyword>
<dbReference type="InterPro" id="IPR035681">
    <property type="entry name" value="ComA-like_MBL"/>
</dbReference>
<feature type="transmembrane region" description="Helical" evidence="6">
    <location>
        <begin position="504"/>
        <end position="520"/>
    </location>
</feature>
<feature type="transmembrane region" description="Helical" evidence="6">
    <location>
        <begin position="300"/>
        <end position="322"/>
    </location>
</feature>
<dbReference type="GO" id="GO:0030420">
    <property type="term" value="P:establishment of competence for transformation"/>
    <property type="evidence" value="ECO:0007669"/>
    <property type="project" value="InterPro"/>
</dbReference>
<feature type="transmembrane region" description="Helical" evidence="6">
    <location>
        <begin position="26"/>
        <end position="44"/>
    </location>
</feature>
<evidence type="ECO:0000313" key="9">
    <source>
        <dbReference type="Proteomes" id="UP001156215"/>
    </source>
</evidence>
<dbReference type="GO" id="GO:0005886">
    <property type="term" value="C:plasma membrane"/>
    <property type="evidence" value="ECO:0007669"/>
    <property type="project" value="UniProtKB-SubCell"/>
</dbReference>
<dbReference type="CDD" id="cd07731">
    <property type="entry name" value="ComA-like_MBL-fold"/>
    <property type="match status" value="1"/>
</dbReference>
<reference evidence="8" key="1">
    <citation type="journal article" date="2022" name="Front. Microbiol.">
        <title>New perspectives on an old grouping: The genomic and phenotypic variability of Oxalobacter formigenes and the implications for calcium oxalate stone prevention.</title>
        <authorList>
            <person name="Chmiel J.A."/>
            <person name="Carr C."/>
            <person name="Stuivenberg G.A."/>
            <person name="Venema R."/>
            <person name="Chanyi R.M."/>
            <person name="Al K.F."/>
            <person name="Giguere D."/>
            <person name="Say H."/>
            <person name="Akouris P.P."/>
            <person name="Dominguez Romero S.A."/>
            <person name="Kwong A."/>
            <person name="Tai V."/>
            <person name="Koval S.F."/>
            <person name="Razvi H."/>
            <person name="Bjazevic J."/>
            <person name="Burton J.P."/>
        </authorList>
    </citation>
    <scope>NUCLEOTIDE SEQUENCE</scope>
    <source>
        <strain evidence="8">WoOx3</strain>
    </source>
</reference>
<gene>
    <name evidence="8" type="ORF">NB640_12240</name>
</gene>